<dbReference type="EMBL" id="BAABLW010000007">
    <property type="protein sequence ID" value="GAA4925216.1"/>
    <property type="molecule type" value="Genomic_DNA"/>
</dbReference>
<accession>A0ABP9G1L9</accession>
<name>A0ABP9G1L9_9MICC</name>
<evidence type="ECO:0000313" key="2">
    <source>
        <dbReference type="Proteomes" id="UP001500368"/>
    </source>
</evidence>
<reference evidence="2" key="1">
    <citation type="journal article" date="2019" name="Int. J. Syst. Evol. Microbiol.">
        <title>The Global Catalogue of Microorganisms (GCM) 10K type strain sequencing project: providing services to taxonomists for standard genome sequencing and annotation.</title>
        <authorList>
            <consortium name="The Broad Institute Genomics Platform"/>
            <consortium name="The Broad Institute Genome Sequencing Center for Infectious Disease"/>
            <person name="Wu L."/>
            <person name="Ma J."/>
        </authorList>
    </citation>
    <scope>NUCLEOTIDE SEQUENCE [LARGE SCALE GENOMIC DNA]</scope>
    <source>
        <strain evidence="2">JCM 19129</strain>
    </source>
</reference>
<organism evidence="1 2">
    <name type="scientific">Nesterenkonia rhizosphaerae</name>
    <dbReference type="NCBI Taxonomy" id="1348272"/>
    <lineage>
        <taxon>Bacteria</taxon>
        <taxon>Bacillati</taxon>
        <taxon>Actinomycetota</taxon>
        <taxon>Actinomycetes</taxon>
        <taxon>Micrococcales</taxon>
        <taxon>Micrococcaceae</taxon>
        <taxon>Nesterenkonia</taxon>
    </lineage>
</organism>
<proteinExistence type="predicted"/>
<keyword evidence="2" id="KW-1185">Reference proteome</keyword>
<evidence type="ECO:0000313" key="1">
    <source>
        <dbReference type="EMBL" id="GAA4925216.1"/>
    </source>
</evidence>
<protein>
    <submittedName>
        <fullName evidence="1">Uncharacterized protein</fullName>
    </submittedName>
</protein>
<comment type="caution">
    <text evidence="1">The sequence shown here is derived from an EMBL/GenBank/DDBJ whole genome shotgun (WGS) entry which is preliminary data.</text>
</comment>
<gene>
    <name evidence="1" type="ORF">GCM10025790_23260</name>
</gene>
<dbReference type="Proteomes" id="UP001500368">
    <property type="component" value="Unassembled WGS sequence"/>
</dbReference>
<sequence length="65" mass="7471">MDDFCFLIAESPAEVAEIDAVSLLTDDLVYVTNLWCWWSVAHKYAKSTAIVWTRIIGEHRITILE</sequence>